<proteinExistence type="predicted"/>
<name>A0A6P4FN28_DRORH</name>
<reference evidence="4" key="1">
    <citation type="journal article" date="2021" name="Elife">
        <title>Highly contiguous assemblies of 101 drosophilid genomes.</title>
        <authorList>
            <person name="Kim B.Y."/>
            <person name="Wang J.R."/>
            <person name="Miller D.E."/>
            <person name="Barmina O."/>
            <person name="Delaney E."/>
            <person name="Thompson A."/>
            <person name="Comeault A.A."/>
            <person name="Peede D."/>
            <person name="D'Agostino E.R."/>
            <person name="Pelaez J."/>
            <person name="Aguilar J.M."/>
            <person name="Haji D."/>
            <person name="Matsunaga T."/>
            <person name="Armstrong E.E."/>
            <person name="Zych M."/>
            <person name="Ogawa Y."/>
            <person name="Stamenkovic-Radak M."/>
            <person name="Jelic M."/>
            <person name="Veselinovic M.S."/>
            <person name="Tanaskovic M."/>
            <person name="Eric P."/>
            <person name="Gao J.J."/>
            <person name="Katoh T.K."/>
            <person name="Toda M.J."/>
            <person name="Watabe H."/>
            <person name="Watada M."/>
            <person name="Davis J.S."/>
            <person name="Moyle L.C."/>
            <person name="Manoli G."/>
            <person name="Bertolini E."/>
            <person name="Kostal V."/>
            <person name="Hawley R.S."/>
            <person name="Takahashi A."/>
            <person name="Jones C.D."/>
            <person name="Price D.K."/>
            <person name="Whiteman N."/>
            <person name="Kopp A."/>
            <person name="Matute D.R."/>
            <person name="Petrov D.A."/>
        </authorList>
    </citation>
    <scope>NUCLEOTIDE SEQUENCE [LARGE SCALE GENOMIC DNA]</scope>
</reference>
<feature type="compositionally biased region" description="Basic residues" evidence="1">
    <location>
        <begin position="158"/>
        <end position="169"/>
    </location>
</feature>
<dbReference type="Proteomes" id="UP001652680">
    <property type="component" value="Unassembled WGS sequence"/>
</dbReference>
<evidence type="ECO:0000313" key="3">
    <source>
        <dbReference type="EnsemblMetazoa" id="XP_016986631.1"/>
    </source>
</evidence>
<dbReference type="RefSeq" id="XP_016986631.1">
    <property type="nucleotide sequence ID" value="XM_017131142.1"/>
</dbReference>
<feature type="region of interest" description="Disordered" evidence="1">
    <location>
        <begin position="71"/>
        <end position="189"/>
    </location>
</feature>
<gene>
    <name evidence="5" type="primary">LOC108049813</name>
    <name evidence="3" type="synonym">108049813</name>
</gene>
<feature type="compositionally biased region" description="Basic residues" evidence="1">
    <location>
        <begin position="92"/>
        <end position="114"/>
    </location>
</feature>
<dbReference type="EnsemblMetazoa" id="XM_017131142.2">
    <property type="protein sequence ID" value="XP_016986631.1"/>
    <property type="gene ID" value="LOC108049813"/>
</dbReference>
<reference evidence="3" key="3">
    <citation type="submission" date="2025-05" db="UniProtKB">
        <authorList>
            <consortium name="EnsemblMetazoa"/>
        </authorList>
    </citation>
    <scope>IDENTIFICATION</scope>
</reference>
<keyword evidence="2" id="KW-0732">Signal</keyword>
<evidence type="ECO:0000256" key="2">
    <source>
        <dbReference type="SAM" id="SignalP"/>
    </source>
</evidence>
<dbReference type="OrthoDB" id="7856731at2759"/>
<feature type="signal peptide" evidence="2">
    <location>
        <begin position="1"/>
        <end position="20"/>
    </location>
</feature>
<dbReference type="AlphaFoldDB" id="A0A6P4FN28"/>
<reference evidence="5" key="2">
    <citation type="submission" date="2025-04" db="UniProtKB">
        <authorList>
            <consortium name="RefSeq"/>
        </authorList>
    </citation>
    <scope>IDENTIFICATION</scope>
</reference>
<evidence type="ECO:0000313" key="4">
    <source>
        <dbReference type="Proteomes" id="UP001652680"/>
    </source>
</evidence>
<evidence type="ECO:0000256" key="1">
    <source>
        <dbReference type="SAM" id="MobiDB-lite"/>
    </source>
</evidence>
<keyword evidence="4" id="KW-1185">Reference proteome</keyword>
<feature type="compositionally biased region" description="Low complexity" evidence="1">
    <location>
        <begin position="142"/>
        <end position="151"/>
    </location>
</feature>
<feature type="chain" id="PRO_5028430585" evidence="2">
    <location>
        <begin position="21"/>
        <end position="225"/>
    </location>
</feature>
<sequence>MSRQTLGLLLMALALARIAARPAPQGNPLESLGMSAMSLAGSLAEAVQSGGALTRDLNLDNPLMSLHSKTALGYGDAMRPPSAGDSSEEDRRRRRRRRRRRSIPASLHRHKRAPCWKMGSAATTAAPADDEVEARRRRAQKRAANNASRSRVSPKTSGKTKKLQRRRRQAPSPAIPESGSPMAGSGDPLGLGDRIKAMWLSFVDNVTDVVQQVRQKVSESASSAG</sequence>
<dbReference type="OMA" id="MWLSFVD"/>
<organism evidence="5">
    <name type="scientific">Drosophila rhopaloa</name>
    <name type="common">Fruit fly</name>
    <dbReference type="NCBI Taxonomy" id="1041015"/>
    <lineage>
        <taxon>Eukaryota</taxon>
        <taxon>Metazoa</taxon>
        <taxon>Ecdysozoa</taxon>
        <taxon>Arthropoda</taxon>
        <taxon>Hexapoda</taxon>
        <taxon>Insecta</taxon>
        <taxon>Pterygota</taxon>
        <taxon>Neoptera</taxon>
        <taxon>Endopterygota</taxon>
        <taxon>Diptera</taxon>
        <taxon>Brachycera</taxon>
        <taxon>Muscomorpha</taxon>
        <taxon>Ephydroidea</taxon>
        <taxon>Drosophilidae</taxon>
        <taxon>Drosophila</taxon>
        <taxon>Sophophora</taxon>
    </lineage>
</organism>
<dbReference type="GeneID" id="108049813"/>
<evidence type="ECO:0000313" key="5">
    <source>
        <dbReference type="RefSeq" id="XP_016986631.1"/>
    </source>
</evidence>
<protein>
    <submittedName>
        <fullName evidence="5">Uncharacterized protein LOC108049813</fullName>
    </submittedName>
</protein>
<accession>A0A6P4FN28</accession>